<feature type="domain" description="DUF7699" evidence="1">
    <location>
        <begin position="14"/>
        <end position="66"/>
    </location>
</feature>
<protein>
    <recommendedName>
        <fullName evidence="1">DUF7699 domain-containing protein</fullName>
    </recommendedName>
</protein>
<dbReference type="PANTHER" id="PTHR35323">
    <property type="entry name" value="SAP DOMAIN-CONTAINING PROTEIN"/>
    <property type="match status" value="1"/>
</dbReference>
<dbReference type="AlphaFoldDB" id="A0A8X8CVR1"/>
<dbReference type="InterPro" id="IPR056116">
    <property type="entry name" value="DUF7699"/>
</dbReference>
<dbReference type="PANTHER" id="PTHR35323:SF2">
    <property type="entry name" value="SAP DOMAIN-CONTAINING PROTEIN"/>
    <property type="match status" value="1"/>
</dbReference>
<comment type="caution">
    <text evidence="2">The sequence shown here is derived from an EMBL/GenBank/DDBJ whole genome shotgun (WGS) entry which is preliminary data.</text>
</comment>
<dbReference type="Pfam" id="PF24766">
    <property type="entry name" value="DUF7699"/>
    <property type="match status" value="1"/>
</dbReference>
<dbReference type="EMBL" id="JAAWWB010000013">
    <property type="protein sequence ID" value="KAG6768067.1"/>
    <property type="molecule type" value="Genomic_DNA"/>
</dbReference>
<proteinExistence type="predicted"/>
<dbReference type="OrthoDB" id="690722at2759"/>
<accession>A0A8X8CVR1</accession>
<dbReference type="Proteomes" id="UP000886885">
    <property type="component" value="Chromosome 7A"/>
</dbReference>
<organism evidence="2 3">
    <name type="scientific">Populus tomentosa</name>
    <name type="common">Chinese white poplar</name>
    <dbReference type="NCBI Taxonomy" id="118781"/>
    <lineage>
        <taxon>Eukaryota</taxon>
        <taxon>Viridiplantae</taxon>
        <taxon>Streptophyta</taxon>
        <taxon>Embryophyta</taxon>
        <taxon>Tracheophyta</taxon>
        <taxon>Spermatophyta</taxon>
        <taxon>Magnoliopsida</taxon>
        <taxon>eudicotyledons</taxon>
        <taxon>Gunneridae</taxon>
        <taxon>Pentapetalae</taxon>
        <taxon>rosids</taxon>
        <taxon>fabids</taxon>
        <taxon>Malpighiales</taxon>
        <taxon>Salicaceae</taxon>
        <taxon>Saliceae</taxon>
        <taxon>Populus</taxon>
    </lineage>
</organism>
<evidence type="ECO:0000313" key="3">
    <source>
        <dbReference type="Proteomes" id="UP000886885"/>
    </source>
</evidence>
<name>A0A8X8CVR1_POPTO</name>
<evidence type="ECO:0000259" key="1">
    <source>
        <dbReference type="Pfam" id="PF24766"/>
    </source>
</evidence>
<reference evidence="2" key="1">
    <citation type="journal article" date="2020" name="bioRxiv">
        <title>Hybrid origin of Populus tomentosa Carr. identified through genome sequencing and phylogenomic analysis.</title>
        <authorList>
            <person name="An X."/>
            <person name="Gao K."/>
            <person name="Chen Z."/>
            <person name="Li J."/>
            <person name="Yang X."/>
            <person name="Yang X."/>
            <person name="Zhou J."/>
            <person name="Guo T."/>
            <person name="Zhao T."/>
            <person name="Huang S."/>
            <person name="Miao D."/>
            <person name="Khan W.U."/>
            <person name="Rao P."/>
            <person name="Ye M."/>
            <person name="Lei B."/>
            <person name="Liao W."/>
            <person name="Wang J."/>
            <person name="Ji L."/>
            <person name="Li Y."/>
            <person name="Guo B."/>
            <person name="Mustafa N.S."/>
            <person name="Li S."/>
            <person name="Yun Q."/>
            <person name="Keller S.R."/>
            <person name="Mao J."/>
            <person name="Zhang R."/>
            <person name="Strauss S.H."/>
        </authorList>
    </citation>
    <scope>NUCLEOTIDE SEQUENCE</scope>
    <source>
        <strain evidence="2">GM15</strain>
        <tissue evidence="2">Leaf</tissue>
    </source>
</reference>
<keyword evidence="3" id="KW-1185">Reference proteome</keyword>
<evidence type="ECO:0000313" key="2">
    <source>
        <dbReference type="EMBL" id="KAG6768067.1"/>
    </source>
</evidence>
<gene>
    <name evidence="2" type="ORF">POTOM_026964</name>
</gene>
<sequence>MCDVYAERVLVLIRFKKVTRHWKILGRRAVAGRLVKESYGSAKQQHTFIVVRLCFQCWNGVAERHKVLAEKHKRGEATRRPRTMKKSKMTWSENGGMRRVCVWGFLFLKH</sequence>